<dbReference type="AlphaFoldDB" id="A0A5J4K754"/>
<reference evidence="1 2" key="1">
    <citation type="journal article" date="2019" name="Int. J. Syst. Evol. Microbiol.">
        <title>Thermogemmatispora aurantia sp. nov. and Thermogemmatispora argillosa sp. nov., within the class Ktedonobacteria, and emended description of the genus Thermogemmatispora.</title>
        <authorList>
            <person name="Zheng Y."/>
            <person name="Wang C.M."/>
            <person name="Sakai Y."/>
            <person name="Abe K."/>
            <person name="Yokota A."/>
            <person name="Yabe S."/>
        </authorList>
    </citation>
    <scope>NUCLEOTIDE SEQUENCE [LARGE SCALE GENOMIC DNA]</scope>
    <source>
        <strain evidence="1 2">A1-2</strain>
    </source>
</reference>
<sequence>MLKGQASGWQSAEPDQIRRICLGIIAVQSRAKQKLPTEPRGERLAEENKEPDCLACPAALPACLPAWGA</sequence>
<proteinExistence type="predicted"/>
<comment type="caution">
    <text evidence="1">The sequence shown here is derived from an EMBL/GenBank/DDBJ whole genome shotgun (WGS) entry which is preliminary data.</text>
</comment>
<dbReference type="Proteomes" id="UP000334820">
    <property type="component" value="Unassembled WGS sequence"/>
</dbReference>
<organism evidence="1 2">
    <name type="scientific">Thermogemmatispora aurantia</name>
    <dbReference type="NCBI Taxonomy" id="2045279"/>
    <lineage>
        <taxon>Bacteria</taxon>
        <taxon>Bacillati</taxon>
        <taxon>Chloroflexota</taxon>
        <taxon>Ktedonobacteria</taxon>
        <taxon>Thermogemmatisporales</taxon>
        <taxon>Thermogemmatisporaceae</taxon>
        <taxon>Thermogemmatispora</taxon>
    </lineage>
</organism>
<dbReference type="EMBL" id="BKZV01000002">
    <property type="protein sequence ID" value="GER83383.1"/>
    <property type="molecule type" value="Genomic_DNA"/>
</dbReference>
<name>A0A5J4K754_9CHLR</name>
<protein>
    <submittedName>
        <fullName evidence="1">Uncharacterized protein</fullName>
    </submittedName>
</protein>
<evidence type="ECO:0000313" key="1">
    <source>
        <dbReference type="EMBL" id="GER83383.1"/>
    </source>
</evidence>
<accession>A0A5J4K754</accession>
<keyword evidence="2" id="KW-1185">Reference proteome</keyword>
<gene>
    <name evidence="1" type="ORF">KTAU_20200</name>
</gene>
<evidence type="ECO:0000313" key="2">
    <source>
        <dbReference type="Proteomes" id="UP000334820"/>
    </source>
</evidence>